<keyword evidence="5" id="KW-1185">Reference proteome</keyword>
<evidence type="ECO:0000313" key="5">
    <source>
        <dbReference type="Proteomes" id="UP001596139"/>
    </source>
</evidence>
<dbReference type="RefSeq" id="WP_031057909.1">
    <property type="nucleotide sequence ID" value="NZ_JBHSPX010000004.1"/>
</dbReference>
<gene>
    <name evidence="4" type="ORF">ACFP4F_13615</name>
</gene>
<evidence type="ECO:0000256" key="1">
    <source>
        <dbReference type="ARBA" id="ARBA00008898"/>
    </source>
</evidence>
<dbReference type="PANTHER" id="PTHR30466:SF11">
    <property type="entry name" value="FLAVIN-DEPENDENT MONOOXYGENASE, REDUCTASE SUBUNIT HSAB"/>
    <property type="match status" value="1"/>
</dbReference>
<feature type="domain" description="Flavin reductase like" evidence="3">
    <location>
        <begin position="19"/>
        <end position="163"/>
    </location>
</feature>
<dbReference type="InterPro" id="IPR002563">
    <property type="entry name" value="Flavin_Rdtase-like_dom"/>
</dbReference>
<dbReference type="SUPFAM" id="SSF50475">
    <property type="entry name" value="FMN-binding split barrel"/>
    <property type="match status" value="1"/>
</dbReference>
<comment type="similarity">
    <text evidence="1">Belongs to the non-flavoprotein flavin reductase family.</text>
</comment>
<accession>A0ABW1MJY0</accession>
<proteinExistence type="inferred from homology"/>
<name>A0ABW1MJY0_9ACTN</name>
<evidence type="ECO:0000256" key="2">
    <source>
        <dbReference type="ARBA" id="ARBA00023002"/>
    </source>
</evidence>
<dbReference type="InterPro" id="IPR050268">
    <property type="entry name" value="NADH-dep_flavin_reductase"/>
</dbReference>
<dbReference type="EC" id="1.-.-.-" evidence="4"/>
<sequence length="166" mass="17757">MERLIGRTAVDPAGFRDVLGRFATGITVVAGLDDNGRPAGFACQSFASLSLDPPLVMLAAGKTSTSWPRIERTGRFCVNILAEHQREICAALGRSGPDKFAGVPWTTGEHGTVRIDGALAHIECALSTVHEAGDHHLVTAEVLALDAREDGRPLLYFRSRYAVGAF</sequence>
<keyword evidence="2 4" id="KW-0560">Oxidoreductase</keyword>
<dbReference type="Gene3D" id="2.30.110.10">
    <property type="entry name" value="Electron Transport, Fmn-binding Protein, Chain A"/>
    <property type="match status" value="1"/>
</dbReference>
<dbReference type="InterPro" id="IPR012349">
    <property type="entry name" value="Split_barrel_FMN-bd"/>
</dbReference>
<dbReference type="Pfam" id="PF01613">
    <property type="entry name" value="Flavin_Reduct"/>
    <property type="match status" value="1"/>
</dbReference>
<organism evidence="4 5">
    <name type="scientific">Streptomyces ochraceiscleroticus</name>
    <dbReference type="NCBI Taxonomy" id="47761"/>
    <lineage>
        <taxon>Bacteria</taxon>
        <taxon>Bacillati</taxon>
        <taxon>Actinomycetota</taxon>
        <taxon>Actinomycetes</taxon>
        <taxon>Kitasatosporales</taxon>
        <taxon>Streptomycetaceae</taxon>
        <taxon>Streptomyces</taxon>
    </lineage>
</organism>
<comment type="caution">
    <text evidence="4">The sequence shown here is derived from an EMBL/GenBank/DDBJ whole genome shotgun (WGS) entry which is preliminary data.</text>
</comment>
<evidence type="ECO:0000259" key="3">
    <source>
        <dbReference type="SMART" id="SM00903"/>
    </source>
</evidence>
<dbReference type="EMBL" id="JBHSPX010000004">
    <property type="protein sequence ID" value="MFC6063590.1"/>
    <property type="molecule type" value="Genomic_DNA"/>
</dbReference>
<reference evidence="5" key="1">
    <citation type="journal article" date="2019" name="Int. J. Syst. Evol. Microbiol.">
        <title>The Global Catalogue of Microorganisms (GCM) 10K type strain sequencing project: providing services to taxonomists for standard genome sequencing and annotation.</title>
        <authorList>
            <consortium name="The Broad Institute Genomics Platform"/>
            <consortium name="The Broad Institute Genome Sequencing Center for Infectious Disease"/>
            <person name="Wu L."/>
            <person name="Ma J."/>
        </authorList>
    </citation>
    <scope>NUCLEOTIDE SEQUENCE [LARGE SCALE GENOMIC DNA]</scope>
    <source>
        <strain evidence="5">CGMCC 1.15180</strain>
    </source>
</reference>
<evidence type="ECO:0000313" key="4">
    <source>
        <dbReference type="EMBL" id="MFC6063590.1"/>
    </source>
</evidence>
<dbReference type="SMART" id="SM00903">
    <property type="entry name" value="Flavin_Reduct"/>
    <property type="match status" value="1"/>
</dbReference>
<dbReference type="Proteomes" id="UP001596139">
    <property type="component" value="Unassembled WGS sequence"/>
</dbReference>
<protein>
    <submittedName>
        <fullName evidence="4">Flavin reductase family protein</fullName>
        <ecNumber evidence="4">1.-.-.-</ecNumber>
    </submittedName>
</protein>
<dbReference type="GO" id="GO:0016491">
    <property type="term" value="F:oxidoreductase activity"/>
    <property type="evidence" value="ECO:0007669"/>
    <property type="project" value="UniProtKB-KW"/>
</dbReference>
<dbReference type="PANTHER" id="PTHR30466">
    <property type="entry name" value="FLAVIN REDUCTASE"/>
    <property type="match status" value="1"/>
</dbReference>